<dbReference type="GO" id="GO:0005524">
    <property type="term" value="F:ATP binding"/>
    <property type="evidence" value="ECO:0007669"/>
    <property type="project" value="InterPro"/>
</dbReference>
<feature type="region of interest" description="Disordered" evidence="1">
    <location>
        <begin position="1"/>
        <end position="35"/>
    </location>
</feature>
<keyword evidence="4" id="KW-1185">Reference proteome</keyword>
<evidence type="ECO:0000313" key="4">
    <source>
        <dbReference type="Proteomes" id="UP001219525"/>
    </source>
</evidence>
<evidence type="ECO:0000256" key="1">
    <source>
        <dbReference type="SAM" id="MobiDB-lite"/>
    </source>
</evidence>
<dbReference type="GO" id="GO:0004672">
    <property type="term" value="F:protein kinase activity"/>
    <property type="evidence" value="ECO:0007669"/>
    <property type="project" value="InterPro"/>
</dbReference>
<proteinExistence type="predicted"/>
<keyword evidence="3" id="KW-0418">Kinase</keyword>
<dbReference type="PANTHER" id="PTHR24362:SF309">
    <property type="entry name" value="PROTEIN KINASE DOMAIN-CONTAINING PROTEIN"/>
    <property type="match status" value="1"/>
</dbReference>
<dbReference type="EMBL" id="JARJCW010000011">
    <property type="protein sequence ID" value="KAJ7219309.1"/>
    <property type="molecule type" value="Genomic_DNA"/>
</dbReference>
<sequence length="323" mass="36647">MPSVSCDAPPPSPASTASSFDDDNDDGDDDANARVRPNWPAYRAALRLRGFRLDTVQDVRDFYSRRGRRIPDYFLARHSADVNDALCPDAGLPDNLFRGTRTCDGAKVVIKAVHLQSREFAVIRFLSTPPLRDHPMNHCIPVLDLLEVEQDSLAFIVMEEWSSQLIDDEGPCCLRLFLAALRQFIEHVAFMHKHRIAHLDISLRNLLTDYKGHYAYIDYELSRRFDDAVPACISGFRTTEVPPECELLNGDCPDPFKADVWALAVLILRACKLAGYCVKEIVQFTIPMLNPHPENRPSMSDVLRTFDEMVPTIRDLDRLPNLH</sequence>
<dbReference type="SUPFAM" id="SSF56112">
    <property type="entry name" value="Protein kinase-like (PK-like)"/>
    <property type="match status" value="1"/>
</dbReference>
<dbReference type="PANTHER" id="PTHR24362">
    <property type="entry name" value="SERINE/THREONINE-PROTEIN KINASE NEK"/>
    <property type="match status" value="1"/>
</dbReference>
<protein>
    <submittedName>
        <fullName evidence="3">Kinase-like domain-containing protein</fullName>
    </submittedName>
</protein>
<dbReference type="CDD" id="cd00180">
    <property type="entry name" value="PKc"/>
    <property type="match status" value="1"/>
</dbReference>
<keyword evidence="3" id="KW-0808">Transferase</keyword>
<gene>
    <name evidence="3" type="ORF">GGX14DRAFT_591395</name>
</gene>
<reference evidence="3" key="1">
    <citation type="submission" date="2023-03" db="EMBL/GenBank/DDBJ databases">
        <title>Massive genome expansion in bonnet fungi (Mycena s.s.) driven by repeated elements and novel gene families across ecological guilds.</title>
        <authorList>
            <consortium name="Lawrence Berkeley National Laboratory"/>
            <person name="Harder C.B."/>
            <person name="Miyauchi S."/>
            <person name="Viragh M."/>
            <person name="Kuo A."/>
            <person name="Thoen E."/>
            <person name="Andreopoulos B."/>
            <person name="Lu D."/>
            <person name="Skrede I."/>
            <person name="Drula E."/>
            <person name="Henrissat B."/>
            <person name="Morin E."/>
            <person name="Kohler A."/>
            <person name="Barry K."/>
            <person name="LaButti K."/>
            <person name="Morin E."/>
            <person name="Salamov A."/>
            <person name="Lipzen A."/>
            <person name="Mereny Z."/>
            <person name="Hegedus B."/>
            <person name="Baldrian P."/>
            <person name="Stursova M."/>
            <person name="Weitz H."/>
            <person name="Taylor A."/>
            <person name="Grigoriev I.V."/>
            <person name="Nagy L.G."/>
            <person name="Martin F."/>
            <person name="Kauserud H."/>
        </authorList>
    </citation>
    <scope>NUCLEOTIDE SEQUENCE</scope>
    <source>
        <strain evidence="3">9144</strain>
    </source>
</reference>
<dbReference type="Pfam" id="PF00069">
    <property type="entry name" value="Pkinase"/>
    <property type="match status" value="1"/>
</dbReference>
<dbReference type="Gene3D" id="1.10.510.10">
    <property type="entry name" value="Transferase(Phosphotransferase) domain 1"/>
    <property type="match status" value="1"/>
</dbReference>
<dbReference type="Proteomes" id="UP001219525">
    <property type="component" value="Unassembled WGS sequence"/>
</dbReference>
<dbReference type="InterPro" id="IPR011009">
    <property type="entry name" value="Kinase-like_dom_sf"/>
</dbReference>
<comment type="caution">
    <text evidence="3">The sequence shown here is derived from an EMBL/GenBank/DDBJ whole genome shotgun (WGS) entry which is preliminary data.</text>
</comment>
<evidence type="ECO:0000259" key="2">
    <source>
        <dbReference type="PROSITE" id="PS50011"/>
    </source>
</evidence>
<feature type="domain" description="Protein kinase" evidence="2">
    <location>
        <begin position="82"/>
        <end position="323"/>
    </location>
</feature>
<accession>A0AAD6YID4</accession>
<name>A0AAD6YID4_9AGAR</name>
<feature type="compositionally biased region" description="Acidic residues" evidence="1">
    <location>
        <begin position="20"/>
        <end position="30"/>
    </location>
</feature>
<dbReference type="PROSITE" id="PS50011">
    <property type="entry name" value="PROTEIN_KINASE_DOM"/>
    <property type="match status" value="1"/>
</dbReference>
<dbReference type="SMART" id="SM00220">
    <property type="entry name" value="S_TKc"/>
    <property type="match status" value="1"/>
</dbReference>
<evidence type="ECO:0000313" key="3">
    <source>
        <dbReference type="EMBL" id="KAJ7219309.1"/>
    </source>
</evidence>
<dbReference type="AlphaFoldDB" id="A0AAD6YID4"/>
<organism evidence="3 4">
    <name type="scientific">Mycena pura</name>
    <dbReference type="NCBI Taxonomy" id="153505"/>
    <lineage>
        <taxon>Eukaryota</taxon>
        <taxon>Fungi</taxon>
        <taxon>Dikarya</taxon>
        <taxon>Basidiomycota</taxon>
        <taxon>Agaricomycotina</taxon>
        <taxon>Agaricomycetes</taxon>
        <taxon>Agaricomycetidae</taxon>
        <taxon>Agaricales</taxon>
        <taxon>Marasmiineae</taxon>
        <taxon>Mycenaceae</taxon>
        <taxon>Mycena</taxon>
    </lineage>
</organism>
<dbReference type="InterPro" id="IPR000719">
    <property type="entry name" value="Prot_kinase_dom"/>
</dbReference>